<dbReference type="OrthoDB" id="9812065at2"/>
<name>A0A1V2H7B0_9PROT</name>
<feature type="chain" id="PRO_5012911645" description="Chitooligosaccharide deacetylase" evidence="5">
    <location>
        <begin position="26"/>
        <end position="257"/>
    </location>
</feature>
<proteinExistence type="inferred from homology"/>
<evidence type="ECO:0000256" key="5">
    <source>
        <dbReference type="SAM" id="SignalP"/>
    </source>
</evidence>
<protein>
    <recommendedName>
        <fullName evidence="3">Chitooligosaccharide deacetylase</fullName>
    </recommendedName>
    <alternativeName>
        <fullName evidence="4">Nodulation protein B</fullName>
    </alternativeName>
</protein>
<dbReference type="RefSeq" id="WP_076955828.1">
    <property type="nucleotide sequence ID" value="NZ_MLCO01000016.1"/>
</dbReference>
<dbReference type="GO" id="GO:0005975">
    <property type="term" value="P:carbohydrate metabolic process"/>
    <property type="evidence" value="ECO:0007669"/>
    <property type="project" value="InterPro"/>
</dbReference>
<dbReference type="EMBL" id="MLCO01000016">
    <property type="protein sequence ID" value="ONG58697.1"/>
    <property type="molecule type" value="Genomic_DNA"/>
</dbReference>
<dbReference type="SUPFAM" id="SSF88713">
    <property type="entry name" value="Glycoside hydrolase/deacetylase"/>
    <property type="match status" value="1"/>
</dbReference>
<dbReference type="InterPro" id="IPR050248">
    <property type="entry name" value="Polysacc_deacetylase_ArnD"/>
</dbReference>
<dbReference type="InterPro" id="IPR006311">
    <property type="entry name" value="TAT_signal"/>
</dbReference>
<organism evidence="7 8">
    <name type="scientific">Teichococcus deserti</name>
    <dbReference type="NCBI Taxonomy" id="1817963"/>
    <lineage>
        <taxon>Bacteria</taxon>
        <taxon>Pseudomonadati</taxon>
        <taxon>Pseudomonadota</taxon>
        <taxon>Alphaproteobacteria</taxon>
        <taxon>Acetobacterales</taxon>
        <taxon>Roseomonadaceae</taxon>
        <taxon>Roseomonas</taxon>
    </lineage>
</organism>
<feature type="domain" description="NodB homology" evidence="6">
    <location>
        <begin position="35"/>
        <end position="250"/>
    </location>
</feature>
<evidence type="ECO:0000256" key="4">
    <source>
        <dbReference type="ARBA" id="ARBA00032976"/>
    </source>
</evidence>
<comment type="similarity">
    <text evidence="2">Belongs to the polysaccharide deacetylase family.</text>
</comment>
<evidence type="ECO:0000256" key="2">
    <source>
        <dbReference type="ARBA" id="ARBA00010973"/>
    </source>
</evidence>
<dbReference type="CDD" id="cd10917">
    <property type="entry name" value="CE4_NodB_like_6s_7s"/>
    <property type="match status" value="1"/>
</dbReference>
<keyword evidence="8" id="KW-1185">Reference proteome</keyword>
<dbReference type="InterPro" id="IPR011330">
    <property type="entry name" value="Glyco_hydro/deAcase_b/a-brl"/>
</dbReference>
<dbReference type="Proteomes" id="UP000188879">
    <property type="component" value="Unassembled WGS sequence"/>
</dbReference>
<dbReference type="PROSITE" id="PS51318">
    <property type="entry name" value="TAT"/>
    <property type="match status" value="1"/>
</dbReference>
<comment type="function">
    <text evidence="1">Is involved in generating a small heat-stable compound (Nod), an acylated oligomer of N-acetylglucosamine, that stimulates mitosis in various plant protoplasts.</text>
</comment>
<dbReference type="Gene3D" id="3.20.20.370">
    <property type="entry name" value="Glycoside hydrolase/deacetylase"/>
    <property type="match status" value="1"/>
</dbReference>
<dbReference type="PANTHER" id="PTHR10587">
    <property type="entry name" value="GLYCOSYL TRANSFERASE-RELATED"/>
    <property type="match status" value="1"/>
</dbReference>
<evidence type="ECO:0000256" key="1">
    <source>
        <dbReference type="ARBA" id="ARBA00003236"/>
    </source>
</evidence>
<dbReference type="GO" id="GO:0016810">
    <property type="term" value="F:hydrolase activity, acting on carbon-nitrogen (but not peptide) bonds"/>
    <property type="evidence" value="ECO:0007669"/>
    <property type="project" value="InterPro"/>
</dbReference>
<dbReference type="AlphaFoldDB" id="A0A1V2H7B0"/>
<evidence type="ECO:0000256" key="3">
    <source>
        <dbReference type="ARBA" id="ARBA00020071"/>
    </source>
</evidence>
<dbReference type="InterPro" id="IPR002509">
    <property type="entry name" value="NODB_dom"/>
</dbReference>
<reference evidence="7 8" key="1">
    <citation type="submission" date="2016-10" db="EMBL/GenBank/DDBJ databases">
        <title>Draft Genome sequence of Roseomonas sp. strain M3.</title>
        <authorList>
            <person name="Subhash Y."/>
            <person name="Lee S."/>
        </authorList>
    </citation>
    <scope>NUCLEOTIDE SEQUENCE [LARGE SCALE GENOMIC DNA]</scope>
    <source>
        <strain evidence="7 8">M3</strain>
    </source>
</reference>
<accession>A0A1V2H7B0</accession>
<evidence type="ECO:0000313" key="7">
    <source>
        <dbReference type="EMBL" id="ONG58697.1"/>
    </source>
</evidence>
<dbReference type="PROSITE" id="PS51677">
    <property type="entry name" value="NODB"/>
    <property type="match status" value="1"/>
</dbReference>
<comment type="caution">
    <text evidence="7">The sequence shown here is derived from an EMBL/GenBank/DDBJ whole genome shotgun (WGS) entry which is preliminary data.</text>
</comment>
<gene>
    <name evidence="7" type="ORF">BKE38_02655</name>
</gene>
<dbReference type="PANTHER" id="PTHR10587:SF137">
    <property type="entry name" value="4-DEOXY-4-FORMAMIDO-L-ARABINOSE-PHOSPHOUNDECAPRENOL DEFORMYLASE ARND-RELATED"/>
    <property type="match status" value="1"/>
</dbReference>
<evidence type="ECO:0000259" key="6">
    <source>
        <dbReference type="PROSITE" id="PS51677"/>
    </source>
</evidence>
<evidence type="ECO:0000313" key="8">
    <source>
        <dbReference type="Proteomes" id="UP000188879"/>
    </source>
</evidence>
<keyword evidence="5" id="KW-0732">Signal</keyword>
<sequence length="257" mass="27811">MALAVSSRRRLLGGALGLAATPALAQPALQQCRAGTLYLTIDTGWGREADMIAAAMARHGVKATLFLANEPDFRGGTTLGPGWAEFWRARAAEGHAFASHTWRHWYFSGDPAPGRVRYASRRGGEGAETLDQHSLCAELARPIEALRDMAPEARVLPLWRAPGGRVTANARALAAACGLRHQGWSANGFLGDELDSAAYPNGRLLSQSLGRIRDGEVLLMHWGVRSRKEPFGQVFEALLEGLLRKGFCFATLPERGI</sequence>
<feature type="signal peptide" evidence="5">
    <location>
        <begin position="1"/>
        <end position="25"/>
    </location>
</feature>
<dbReference type="Pfam" id="PF01522">
    <property type="entry name" value="Polysacc_deac_1"/>
    <property type="match status" value="1"/>
</dbReference>